<dbReference type="InterPro" id="IPR038283">
    <property type="entry name" value="Channel_colicin_C_sf"/>
</dbReference>
<gene>
    <name evidence="14" type="ORF">NZ35_27745</name>
</gene>
<accession>A0A0A6FB82</accession>
<comment type="caution">
    <text evidence="14">The sequence shown here is derived from an EMBL/GenBank/DDBJ whole genome shotgun (WGS) entry which is preliminary data.</text>
</comment>
<dbReference type="PATRIC" id="fig|587753.9.peg.5103"/>
<keyword evidence="11" id="KW-0175">Coiled coil</keyword>
<evidence type="ECO:0000256" key="10">
    <source>
        <dbReference type="ARBA" id="ARBA00023136"/>
    </source>
</evidence>
<dbReference type="PRINTS" id="PR00280">
    <property type="entry name" value="CHANLCOLICIN"/>
</dbReference>
<evidence type="ECO:0000256" key="8">
    <source>
        <dbReference type="ARBA" id="ARBA00023022"/>
    </source>
</evidence>
<evidence type="ECO:0000259" key="13">
    <source>
        <dbReference type="Pfam" id="PF01024"/>
    </source>
</evidence>
<dbReference type="Proteomes" id="UP000030564">
    <property type="component" value="Unassembled WGS sequence"/>
</dbReference>
<feature type="coiled-coil region" evidence="11">
    <location>
        <begin position="153"/>
        <end position="203"/>
    </location>
</feature>
<comment type="function">
    <text evidence="1">This colicin is a channel-forming colicin. This class of transmembrane toxins depolarize the cytoplasmic membrane, leading to dissipation of cellular energy.</text>
</comment>
<evidence type="ECO:0000256" key="2">
    <source>
        <dbReference type="ARBA" id="ARBA00003197"/>
    </source>
</evidence>
<dbReference type="Gene3D" id="1.10.490.30">
    <property type="entry name" value="Colicin"/>
    <property type="match status" value="1"/>
</dbReference>
<evidence type="ECO:0000256" key="1">
    <source>
        <dbReference type="ARBA" id="ARBA00002178"/>
    </source>
</evidence>
<evidence type="ECO:0000256" key="4">
    <source>
        <dbReference type="ARBA" id="ARBA00007595"/>
    </source>
</evidence>
<organism evidence="14 15">
    <name type="scientific">Pseudomonas chlororaphis</name>
    <dbReference type="NCBI Taxonomy" id="587753"/>
    <lineage>
        <taxon>Bacteria</taxon>
        <taxon>Pseudomonadati</taxon>
        <taxon>Pseudomonadota</taxon>
        <taxon>Gammaproteobacteria</taxon>
        <taxon>Pseudomonadales</taxon>
        <taxon>Pseudomonadaceae</taxon>
        <taxon>Pseudomonas</taxon>
    </lineage>
</organism>
<dbReference type="InterPro" id="IPR000293">
    <property type="entry name" value="Channel_colicin_C"/>
</dbReference>
<keyword evidence="7 12" id="KW-1133">Transmembrane helix</keyword>
<dbReference type="GO" id="GO:0050829">
    <property type="term" value="P:defense response to Gram-negative bacterium"/>
    <property type="evidence" value="ECO:0007669"/>
    <property type="project" value="InterPro"/>
</dbReference>
<evidence type="ECO:0000313" key="15">
    <source>
        <dbReference type="Proteomes" id="UP000030564"/>
    </source>
</evidence>
<keyword evidence="6 12" id="KW-0812">Transmembrane</keyword>
<comment type="function">
    <text evidence="2">Colicins are polypeptide toxins produced by and active against E.coli and closely related bacteria.</text>
</comment>
<evidence type="ECO:0000256" key="3">
    <source>
        <dbReference type="ARBA" id="ARBA00004370"/>
    </source>
</evidence>
<dbReference type="SUPFAM" id="SSF56837">
    <property type="entry name" value="Colicin"/>
    <property type="match status" value="1"/>
</dbReference>
<dbReference type="Pfam" id="PF01024">
    <property type="entry name" value="Colicin"/>
    <property type="match status" value="1"/>
</dbReference>
<dbReference type="GO" id="GO:0016020">
    <property type="term" value="C:membrane"/>
    <property type="evidence" value="ECO:0007669"/>
    <property type="project" value="UniProtKB-SubCell"/>
</dbReference>
<dbReference type="EMBL" id="JSFK01000050">
    <property type="protein sequence ID" value="KHA70036.1"/>
    <property type="molecule type" value="Genomic_DNA"/>
</dbReference>
<proteinExistence type="inferred from homology"/>
<protein>
    <recommendedName>
        <fullName evidence="13">Channel forming colicins domain-containing protein</fullName>
    </recommendedName>
</protein>
<evidence type="ECO:0000256" key="12">
    <source>
        <dbReference type="SAM" id="Phobius"/>
    </source>
</evidence>
<sequence>MRQLELPTTVFYGDGTWEIINLNPGSIRGDILKNYPLGNPMHGFTLAIESDYLAQQQNLEHNLQIELNLADSRQPPLIDATPQAWLDRATNTVNELLFQKNTALQQKLRDVQTSRQHAKLQATYDAMLLNAQISSLQSRQAQLYAEIARRQAEALAQQQAAEAARRAEEAQRHAAEQAHLAALAEAQRQDDEKKRIAAEAEAKRIDDYKRAVAFVADANKYIFEKYGANLHQVVMDLQKDISGKKIRSYAEAMQTFETVRTNPNARLSPQDTRAVVDALNALDKATYMDSVNKLAKGFGVTGKIVQAHSVIEKTVIGFRDGNWKPLILELESIALGVGAGAAVATLLAVFSPGFAASAIGIVAVGVAIATIASLLNANNVEKINAFISDHLETALKDQR</sequence>
<evidence type="ECO:0000256" key="11">
    <source>
        <dbReference type="SAM" id="Coils"/>
    </source>
</evidence>
<comment type="similarity">
    <text evidence="4">Belongs to the channel forming colicin family.</text>
</comment>
<evidence type="ECO:0000256" key="7">
    <source>
        <dbReference type="ARBA" id="ARBA00022989"/>
    </source>
</evidence>
<keyword evidence="10 12" id="KW-0472">Membrane</keyword>
<dbReference type="OrthoDB" id="6899172at2"/>
<evidence type="ECO:0000256" key="6">
    <source>
        <dbReference type="ARBA" id="ARBA00022692"/>
    </source>
</evidence>
<evidence type="ECO:0000256" key="9">
    <source>
        <dbReference type="ARBA" id="ARBA00023048"/>
    </source>
</evidence>
<reference evidence="14 15" key="1">
    <citation type="submission" date="2014-10" db="EMBL/GenBank/DDBJ databases">
        <title>Draft genome sequence of Pseudomonas chlororaphis EA105.</title>
        <authorList>
            <person name="McCully L.M."/>
            <person name="Bitzer A.S."/>
            <person name="Spence C."/>
            <person name="Bais H."/>
            <person name="Silby M.W."/>
        </authorList>
    </citation>
    <scope>NUCLEOTIDE SEQUENCE [LARGE SCALE GENOMIC DNA]</scope>
    <source>
        <strain evidence="14 15">EA105</strain>
    </source>
</reference>
<feature type="transmembrane region" description="Helical" evidence="12">
    <location>
        <begin position="326"/>
        <end position="348"/>
    </location>
</feature>
<dbReference type="AlphaFoldDB" id="A0A0A6FB82"/>
<evidence type="ECO:0000256" key="5">
    <source>
        <dbReference type="ARBA" id="ARBA00022529"/>
    </source>
</evidence>
<comment type="subcellular location">
    <subcellularLocation>
        <location evidence="3">Membrane</location>
    </subcellularLocation>
</comment>
<feature type="domain" description="Channel forming colicins" evidence="13">
    <location>
        <begin position="201"/>
        <end position="385"/>
    </location>
</feature>
<keyword evidence="8" id="KW-0044">Antibiotic</keyword>
<keyword evidence="9" id="KW-0078">Bacteriocin</keyword>
<dbReference type="GO" id="GO:0031640">
    <property type="term" value="P:killing of cells of another organism"/>
    <property type="evidence" value="ECO:0007669"/>
    <property type="project" value="UniProtKB-KW"/>
</dbReference>
<feature type="transmembrane region" description="Helical" evidence="12">
    <location>
        <begin position="354"/>
        <end position="375"/>
    </location>
</feature>
<evidence type="ECO:0000313" key="14">
    <source>
        <dbReference type="EMBL" id="KHA70036.1"/>
    </source>
</evidence>
<keyword evidence="5" id="KW-0929">Antimicrobial</keyword>
<dbReference type="GO" id="GO:0140911">
    <property type="term" value="F:pore-forming activity"/>
    <property type="evidence" value="ECO:0007669"/>
    <property type="project" value="InterPro"/>
</dbReference>
<name>A0A0A6FB82_9PSED</name>